<sequence length="1015" mass="116710">MALEKSVTFHDGSTVTNESEDLINRSSVSYSNFIQKNLDRSLIQSESNIPKKKKNSRAASKVNPVEEMEASHRRKVNAEILQAISERVSVLDSSSDDGFALIVPVQVPRNCTLENHPEVHLKKNMCVTELSDEKIDGLDEWIQRLLTIRDLDLKDIKTCREIVQDVLCALDESGDRNAPTLQKNLRKCITPGKLKGSIEKCVESVVAFINEYLNSDEAKGMVSLSDEEIHLCRAIVRELAGDENAFAFCCPVDLKSFTDYTDYVQHPMDLQTVDVKAKAKQYRSVDEFASDVRLIWENCRKYNDRRTEIYSVAQRLGDRFEDLLYWWINKPLYASPPPKKKMSRGSSKRRKTKEVPNPWKSNLPEAPWEKPENKDDLTIVPAPELRKPLDLGSIDKSKRNNQNKATKRKKEDPNSNGGGDDDNDADVDFEMKTDNKISKSKSQLSKLTPESVYLGSVVVKKSKSLDRYIEGVVVRVENRMCVVSFHEEGSEEKVSVETLQKMEEEATLRQIDYASLVEQGLEEREGNSDVSKEAEAKDSSDEQHTSATSTTSDGNMDIVRKFLAELLRKPYERIDLGLRIHLLYFLCNQASETIALREDVDRKMEIILENRKRWRANPPLIRAPAKSFVQELPNEEAGSKRKKRLKVEEKELPKWYDILPGEAEVDNLSTGGEIELMKIKDELWDAVEDKTLVLSRPLENAMRRVQSELVKLYERRNRKLEHRNWKLELEWRMQGYQTRMKFLGMDRFFNRYLYFGDDNSRIFVQPPQNWGTVAEKNKKHENVMGCLTEWRVLNTRKDISTLLDYLNPNGLRECLLSNNIRMRAPLITRGRNWHENTSANKSSMMMVVEENRVDGPEDLYAYTKSSLRVGSRVTKQQVSLCKQSCGYFPPQTYCENSLLSLKVILLNIEYICSSYQAGGWMDGHRLGWLRLVSKTTEWRDLRQACAFLESCLEEANVAVEEWYATCYGEACLAVRCQSVSALACRILALDGSIQYELLEEQLKSPKRKSGRKRKR</sequence>
<proteinExistence type="predicted"/>
<dbReference type="GO" id="GO:0006355">
    <property type="term" value="P:regulation of DNA-templated transcription"/>
    <property type="evidence" value="ECO:0007669"/>
    <property type="project" value="TreeGrafter"/>
</dbReference>
<organism evidence="9">
    <name type="scientific">Aplanochytrium stocchinoi</name>
    <dbReference type="NCBI Taxonomy" id="215587"/>
    <lineage>
        <taxon>Eukaryota</taxon>
        <taxon>Sar</taxon>
        <taxon>Stramenopiles</taxon>
        <taxon>Bigyra</taxon>
        <taxon>Labyrinthulomycetes</taxon>
        <taxon>Thraustochytrida</taxon>
        <taxon>Thraustochytriidae</taxon>
        <taxon>Aplanochytrium</taxon>
    </lineage>
</organism>
<evidence type="ECO:0000256" key="6">
    <source>
        <dbReference type="PROSITE-ProRule" id="PRU00035"/>
    </source>
</evidence>
<name>A0A7S3LPQ1_9STRA</name>
<gene>
    <name evidence="9" type="ORF">ASTO00021_LOCUS7440</name>
</gene>
<keyword evidence="3 6" id="KW-0103">Bromodomain</keyword>
<evidence type="ECO:0000256" key="2">
    <source>
        <dbReference type="ARBA" id="ARBA00023015"/>
    </source>
</evidence>
<dbReference type="InterPro" id="IPR018359">
    <property type="entry name" value="Bromodomain_CS"/>
</dbReference>
<feature type="compositionally biased region" description="Acidic residues" evidence="7">
    <location>
        <begin position="419"/>
        <end position="428"/>
    </location>
</feature>
<feature type="compositionally biased region" description="Basic and acidic residues" evidence="7">
    <location>
        <begin position="388"/>
        <end position="398"/>
    </location>
</feature>
<keyword evidence="4" id="KW-0804">Transcription</keyword>
<dbReference type="EMBL" id="HBIN01009984">
    <property type="protein sequence ID" value="CAE0437199.1"/>
    <property type="molecule type" value="Transcribed_RNA"/>
</dbReference>
<dbReference type="PROSITE" id="PS50014">
    <property type="entry name" value="BROMODOMAIN_2"/>
    <property type="match status" value="1"/>
</dbReference>
<accession>A0A7S3LPQ1</accession>
<feature type="region of interest" description="Disordered" evidence="7">
    <location>
        <begin position="337"/>
        <end position="375"/>
    </location>
</feature>
<dbReference type="Pfam" id="PF00439">
    <property type="entry name" value="Bromodomain"/>
    <property type="match status" value="1"/>
</dbReference>
<dbReference type="InterPro" id="IPR001487">
    <property type="entry name" value="Bromodomain"/>
</dbReference>
<evidence type="ECO:0000256" key="5">
    <source>
        <dbReference type="ARBA" id="ARBA00023242"/>
    </source>
</evidence>
<dbReference type="InterPro" id="IPR050935">
    <property type="entry name" value="Bromo_chromatin_reader"/>
</dbReference>
<dbReference type="InterPro" id="IPR036427">
    <property type="entry name" value="Bromodomain-like_sf"/>
</dbReference>
<feature type="domain" description="Bromo" evidence="8">
    <location>
        <begin position="240"/>
        <end position="310"/>
    </location>
</feature>
<evidence type="ECO:0000256" key="7">
    <source>
        <dbReference type="SAM" id="MobiDB-lite"/>
    </source>
</evidence>
<evidence type="ECO:0000313" key="9">
    <source>
        <dbReference type="EMBL" id="CAE0437199.1"/>
    </source>
</evidence>
<feature type="region of interest" description="Disordered" evidence="7">
    <location>
        <begin position="388"/>
        <end position="428"/>
    </location>
</feature>
<comment type="subcellular location">
    <subcellularLocation>
        <location evidence="1">Nucleus</location>
    </subcellularLocation>
</comment>
<feature type="region of interest" description="Disordered" evidence="7">
    <location>
        <begin position="522"/>
        <end position="553"/>
    </location>
</feature>
<protein>
    <recommendedName>
        <fullName evidence="8">Bromo domain-containing protein</fullName>
    </recommendedName>
</protein>
<evidence type="ECO:0000256" key="1">
    <source>
        <dbReference type="ARBA" id="ARBA00004123"/>
    </source>
</evidence>
<dbReference type="GO" id="GO:0005634">
    <property type="term" value="C:nucleus"/>
    <property type="evidence" value="ECO:0007669"/>
    <property type="project" value="UniProtKB-SubCell"/>
</dbReference>
<dbReference type="PRINTS" id="PR00503">
    <property type="entry name" value="BROMODOMAIN"/>
</dbReference>
<feature type="region of interest" description="Disordered" evidence="7">
    <location>
        <begin position="45"/>
        <end position="69"/>
    </location>
</feature>
<reference evidence="9" key="1">
    <citation type="submission" date="2021-01" db="EMBL/GenBank/DDBJ databases">
        <authorList>
            <person name="Corre E."/>
            <person name="Pelletier E."/>
            <person name="Niang G."/>
            <person name="Scheremetjew M."/>
            <person name="Finn R."/>
            <person name="Kale V."/>
            <person name="Holt S."/>
            <person name="Cochrane G."/>
            <person name="Meng A."/>
            <person name="Brown T."/>
            <person name="Cohen L."/>
        </authorList>
    </citation>
    <scope>NUCLEOTIDE SEQUENCE</scope>
    <source>
        <strain evidence="9">GSBS06</strain>
    </source>
</reference>
<dbReference type="Pfam" id="PF15613">
    <property type="entry name" value="WSD"/>
    <property type="match status" value="1"/>
</dbReference>
<feature type="compositionally biased region" description="Basic residues" evidence="7">
    <location>
        <begin position="399"/>
        <end position="408"/>
    </location>
</feature>
<dbReference type="SUPFAM" id="SSF47370">
    <property type="entry name" value="Bromodomain"/>
    <property type="match status" value="1"/>
</dbReference>
<dbReference type="PANTHER" id="PTHR22880:SF225">
    <property type="entry name" value="BROMODOMAIN-CONTAINING PROTEIN BET-1-RELATED"/>
    <property type="match status" value="1"/>
</dbReference>
<dbReference type="PROSITE" id="PS00633">
    <property type="entry name" value="BROMODOMAIN_1"/>
    <property type="match status" value="1"/>
</dbReference>
<keyword evidence="2" id="KW-0805">Transcription regulation</keyword>
<dbReference type="SMART" id="SM00297">
    <property type="entry name" value="BROMO"/>
    <property type="match status" value="1"/>
</dbReference>
<evidence type="ECO:0000256" key="4">
    <source>
        <dbReference type="ARBA" id="ARBA00023163"/>
    </source>
</evidence>
<feature type="compositionally biased region" description="Basic and acidic residues" evidence="7">
    <location>
        <begin position="522"/>
        <end position="544"/>
    </location>
</feature>
<dbReference type="GO" id="GO:0000785">
    <property type="term" value="C:chromatin"/>
    <property type="evidence" value="ECO:0007669"/>
    <property type="project" value="TreeGrafter"/>
</dbReference>
<dbReference type="GO" id="GO:0006338">
    <property type="term" value="P:chromatin remodeling"/>
    <property type="evidence" value="ECO:0007669"/>
    <property type="project" value="TreeGrafter"/>
</dbReference>
<evidence type="ECO:0000259" key="8">
    <source>
        <dbReference type="PROSITE" id="PS50014"/>
    </source>
</evidence>
<dbReference type="InterPro" id="IPR028941">
    <property type="entry name" value="WHIM2_dom"/>
</dbReference>
<evidence type="ECO:0000256" key="3">
    <source>
        <dbReference type="ARBA" id="ARBA00023117"/>
    </source>
</evidence>
<dbReference type="CDD" id="cd04369">
    <property type="entry name" value="Bromodomain"/>
    <property type="match status" value="1"/>
</dbReference>
<dbReference type="PANTHER" id="PTHR22880">
    <property type="entry name" value="FALZ-RELATED BROMODOMAIN-CONTAINING PROTEINS"/>
    <property type="match status" value="1"/>
</dbReference>
<feature type="compositionally biased region" description="Basic residues" evidence="7">
    <location>
        <begin position="338"/>
        <end position="352"/>
    </location>
</feature>
<dbReference type="AlphaFoldDB" id="A0A7S3LPQ1"/>
<keyword evidence="5" id="KW-0539">Nucleus</keyword>
<dbReference type="Gene3D" id="1.20.920.10">
    <property type="entry name" value="Bromodomain-like"/>
    <property type="match status" value="1"/>
</dbReference>